<sequence>MDAVCELAFLRFRCRDCDFLVIFRLEFLVCRLGISIRFLLNGDETFVLMVVTAAWWPESLVVVRFVLRQKQRLGFHNGGTRVFGIRKIRVYDHVNWVPVAASHRFAFGTIPKGLLPLEDYGLLPPLLRKSYGLVIPTFLALPTSHDSFGDPPLASCLAHLIMGGAFWGGTKSKSVRAWPKADNILPCVEIYVRGKPPPNSGIIADGLSRDASAGGERV</sequence>
<dbReference type="AlphaFoldDB" id="A0AAQ3RR67"/>
<accession>A0AAQ3RR67</accession>
<dbReference type="Proteomes" id="UP001374535">
    <property type="component" value="Chromosome 6"/>
</dbReference>
<evidence type="ECO:0000313" key="2">
    <source>
        <dbReference type="EMBL" id="WVZ04794.1"/>
    </source>
</evidence>
<organism evidence="2 3">
    <name type="scientific">Vigna mungo</name>
    <name type="common">Black gram</name>
    <name type="synonym">Phaseolus mungo</name>
    <dbReference type="NCBI Taxonomy" id="3915"/>
    <lineage>
        <taxon>Eukaryota</taxon>
        <taxon>Viridiplantae</taxon>
        <taxon>Streptophyta</taxon>
        <taxon>Embryophyta</taxon>
        <taxon>Tracheophyta</taxon>
        <taxon>Spermatophyta</taxon>
        <taxon>Magnoliopsida</taxon>
        <taxon>eudicotyledons</taxon>
        <taxon>Gunneridae</taxon>
        <taxon>Pentapetalae</taxon>
        <taxon>rosids</taxon>
        <taxon>fabids</taxon>
        <taxon>Fabales</taxon>
        <taxon>Fabaceae</taxon>
        <taxon>Papilionoideae</taxon>
        <taxon>50 kb inversion clade</taxon>
        <taxon>NPAAA clade</taxon>
        <taxon>indigoferoid/millettioid clade</taxon>
        <taxon>Phaseoleae</taxon>
        <taxon>Vigna</taxon>
    </lineage>
</organism>
<name>A0AAQ3RR67_VIGMU</name>
<proteinExistence type="predicted"/>
<feature type="transmembrane region" description="Helical" evidence="1">
    <location>
        <begin position="21"/>
        <end position="40"/>
    </location>
</feature>
<dbReference type="EMBL" id="CP144695">
    <property type="protein sequence ID" value="WVZ04794.1"/>
    <property type="molecule type" value="Genomic_DNA"/>
</dbReference>
<gene>
    <name evidence="2" type="ORF">V8G54_018140</name>
</gene>
<feature type="transmembrane region" description="Helical" evidence="1">
    <location>
        <begin position="46"/>
        <end position="67"/>
    </location>
</feature>
<keyword evidence="1" id="KW-1133">Transmembrane helix</keyword>
<protein>
    <submittedName>
        <fullName evidence="2">Uncharacterized protein</fullName>
    </submittedName>
</protein>
<keyword evidence="3" id="KW-1185">Reference proteome</keyword>
<keyword evidence="1" id="KW-0472">Membrane</keyword>
<evidence type="ECO:0000256" key="1">
    <source>
        <dbReference type="SAM" id="Phobius"/>
    </source>
</evidence>
<reference evidence="2 3" key="1">
    <citation type="journal article" date="2023" name="Life. Sci Alliance">
        <title>Evolutionary insights into 3D genome organization and epigenetic landscape of Vigna mungo.</title>
        <authorList>
            <person name="Junaid A."/>
            <person name="Singh B."/>
            <person name="Bhatia S."/>
        </authorList>
    </citation>
    <scope>NUCLEOTIDE SEQUENCE [LARGE SCALE GENOMIC DNA]</scope>
    <source>
        <strain evidence="2">Urdbean</strain>
    </source>
</reference>
<evidence type="ECO:0000313" key="3">
    <source>
        <dbReference type="Proteomes" id="UP001374535"/>
    </source>
</evidence>
<keyword evidence="1" id="KW-0812">Transmembrane</keyword>